<protein>
    <submittedName>
        <fullName evidence="1">DUF1217 domain-containing protein</fullName>
    </submittedName>
</protein>
<comment type="caution">
    <text evidence="1">The sequence shown here is derived from an EMBL/GenBank/DDBJ whole genome shotgun (WGS) entry which is preliminary data.</text>
</comment>
<gene>
    <name evidence="1" type="ORF">QO034_00665</name>
</gene>
<name>A0ABT7F924_9RHOB</name>
<dbReference type="InterPro" id="IPR010626">
    <property type="entry name" value="DUF1217"/>
</dbReference>
<accession>A0ABT7F924</accession>
<dbReference type="InterPro" id="IPR023157">
    <property type="entry name" value="AGR-C-984p-like_sf"/>
</dbReference>
<evidence type="ECO:0000313" key="1">
    <source>
        <dbReference type="EMBL" id="MDK3071608.1"/>
    </source>
</evidence>
<dbReference type="Gene3D" id="1.10.3700.10">
    <property type="entry name" value="AGR C 984p-like"/>
    <property type="match status" value="1"/>
</dbReference>
<dbReference type="EMBL" id="JASNJE010000001">
    <property type="protein sequence ID" value="MDK3071608.1"/>
    <property type="molecule type" value="Genomic_DNA"/>
</dbReference>
<dbReference type="RefSeq" id="WP_284483564.1">
    <property type="nucleotide sequence ID" value="NZ_JASNJE010000001.1"/>
</dbReference>
<reference evidence="1 2" key="1">
    <citation type="submission" date="2023-05" db="EMBL/GenBank/DDBJ databases">
        <title>Sedimentitalea sp. nov. JM2-8.</title>
        <authorList>
            <person name="Huang J."/>
        </authorList>
    </citation>
    <scope>NUCLEOTIDE SEQUENCE [LARGE SCALE GENOMIC DNA]</scope>
    <source>
        <strain evidence="1 2">JM2-8</strain>
    </source>
</reference>
<dbReference type="SUPFAM" id="SSF158837">
    <property type="entry name" value="AGR C 984p-like"/>
    <property type="match status" value="1"/>
</dbReference>
<sequence>MSYQPVIPSAGLAGWNFLQRTYDAQFKAFNASAQLQRDTDYFREKVGEIQSAEDLVKDRRLLSVALGAFGLQDDINNRYFIQKILQDGTGSDDALANKLTDERYKKLSKAFGFGPGETATTTDKAKMAEIVSQYRVQEFEVSVGQQDDAMRIALYAQRELAELAGKDVSEETKWYSLMGLPPLRSMFETALGLPQAFGQIDIDQQLEVFRDKTRNATGEGTVSQFSDADAVKKLTNLFLARSQIANLGASGSPGANALTLLRASGR</sequence>
<proteinExistence type="predicted"/>
<keyword evidence="2" id="KW-1185">Reference proteome</keyword>
<dbReference type="Proteomes" id="UP001227126">
    <property type="component" value="Unassembled WGS sequence"/>
</dbReference>
<dbReference type="Pfam" id="PF06748">
    <property type="entry name" value="DUF1217"/>
    <property type="match status" value="1"/>
</dbReference>
<organism evidence="1 2">
    <name type="scientific">Sedimentitalea xiamensis</name>
    <dbReference type="NCBI Taxonomy" id="3050037"/>
    <lineage>
        <taxon>Bacteria</taxon>
        <taxon>Pseudomonadati</taxon>
        <taxon>Pseudomonadota</taxon>
        <taxon>Alphaproteobacteria</taxon>
        <taxon>Rhodobacterales</taxon>
        <taxon>Paracoccaceae</taxon>
        <taxon>Sedimentitalea</taxon>
    </lineage>
</organism>
<evidence type="ECO:0000313" key="2">
    <source>
        <dbReference type="Proteomes" id="UP001227126"/>
    </source>
</evidence>